<organism evidence="2 3">
    <name type="scientific">Kocuria flava</name>
    <dbReference type="NCBI Taxonomy" id="446860"/>
    <lineage>
        <taxon>Bacteria</taxon>
        <taxon>Bacillati</taxon>
        <taxon>Actinomycetota</taxon>
        <taxon>Actinomycetes</taxon>
        <taxon>Micrococcales</taxon>
        <taxon>Micrococcaceae</taxon>
        <taxon>Kocuria</taxon>
    </lineage>
</organism>
<feature type="region of interest" description="Disordered" evidence="1">
    <location>
        <begin position="14"/>
        <end position="36"/>
    </location>
</feature>
<evidence type="ECO:0000313" key="2">
    <source>
        <dbReference type="EMBL" id="GEO92394.1"/>
    </source>
</evidence>
<protein>
    <recommendedName>
        <fullName evidence="4">S-adenosylmethionine tRNA ribosyltransferase</fullName>
    </recommendedName>
</protein>
<reference evidence="2 3" key="1">
    <citation type="submission" date="2019-07" db="EMBL/GenBank/DDBJ databases">
        <title>Whole genome shotgun sequence of Kocuria flava NBRC 107626.</title>
        <authorList>
            <person name="Hosoyama A."/>
            <person name="Uohara A."/>
            <person name="Ohji S."/>
            <person name="Ichikawa N."/>
        </authorList>
    </citation>
    <scope>NUCLEOTIDE SEQUENCE [LARGE SCALE GENOMIC DNA]</scope>
    <source>
        <strain evidence="2 3">NBRC 107626</strain>
    </source>
</reference>
<feature type="compositionally biased region" description="Polar residues" evidence="1">
    <location>
        <begin position="15"/>
        <end position="33"/>
    </location>
</feature>
<evidence type="ECO:0008006" key="4">
    <source>
        <dbReference type="Google" id="ProtNLM"/>
    </source>
</evidence>
<accession>A0ABQ0X5P4</accession>
<dbReference type="InterPro" id="IPR036388">
    <property type="entry name" value="WH-like_DNA-bd_sf"/>
</dbReference>
<evidence type="ECO:0000313" key="3">
    <source>
        <dbReference type="Proteomes" id="UP000321155"/>
    </source>
</evidence>
<dbReference type="Pfam" id="PF11625">
    <property type="entry name" value="DUF3253"/>
    <property type="match status" value="1"/>
</dbReference>
<dbReference type="Proteomes" id="UP000321155">
    <property type="component" value="Unassembled WGS sequence"/>
</dbReference>
<keyword evidence="3" id="KW-1185">Reference proteome</keyword>
<dbReference type="InterPro" id="IPR036390">
    <property type="entry name" value="WH_DNA-bd_sf"/>
</dbReference>
<dbReference type="Gene3D" id="1.10.10.10">
    <property type="entry name" value="Winged helix-like DNA-binding domain superfamily/Winged helix DNA-binding domain"/>
    <property type="match status" value="1"/>
</dbReference>
<proteinExistence type="predicted"/>
<evidence type="ECO:0000256" key="1">
    <source>
        <dbReference type="SAM" id="MobiDB-lite"/>
    </source>
</evidence>
<dbReference type="SUPFAM" id="SSF46785">
    <property type="entry name" value="Winged helix' DNA-binding domain"/>
    <property type="match status" value="1"/>
</dbReference>
<dbReference type="InterPro" id="IPR021660">
    <property type="entry name" value="DUF3253"/>
</dbReference>
<gene>
    <name evidence="2" type="ORF">KFL01_17000</name>
</gene>
<comment type="caution">
    <text evidence="2">The sequence shown here is derived from an EMBL/GenBank/DDBJ whole genome shotgun (WGS) entry which is preliminary data.</text>
</comment>
<name>A0ABQ0X5P4_9MICC</name>
<sequence>MLARGPALWKAGTALSRTVPTSLENGSDMTDTPTPERMRSVLLELARSRGPERTICPSEAARALDADDWRTLMEPVRAQACRLADERLVEITQKGAVVDGRTARGPIRVRIR</sequence>
<dbReference type="EMBL" id="BJZR01000042">
    <property type="protein sequence ID" value="GEO92394.1"/>
    <property type="molecule type" value="Genomic_DNA"/>
</dbReference>